<evidence type="ECO:0000259" key="5">
    <source>
        <dbReference type="PROSITE" id="PS01031"/>
    </source>
</evidence>
<comment type="similarity">
    <text evidence="2 3">Belongs to the small heat shock protein (HSP20) family.</text>
</comment>
<keyword evidence="7" id="KW-1185">Reference proteome</keyword>
<evidence type="ECO:0000256" key="2">
    <source>
        <dbReference type="PROSITE-ProRule" id="PRU00285"/>
    </source>
</evidence>
<gene>
    <name evidence="6" type="ORF">RIMI_LOCUS21539349</name>
</gene>
<dbReference type="PANTHER" id="PTHR45640">
    <property type="entry name" value="HEAT SHOCK PROTEIN HSP-12.2-RELATED"/>
    <property type="match status" value="1"/>
</dbReference>
<protein>
    <recommendedName>
        <fullName evidence="5">SHSP domain-containing protein</fullName>
    </recommendedName>
</protein>
<dbReference type="Pfam" id="PF00011">
    <property type="entry name" value="HSP20"/>
    <property type="match status" value="1"/>
</dbReference>
<evidence type="ECO:0000256" key="3">
    <source>
        <dbReference type="RuleBase" id="RU003616"/>
    </source>
</evidence>
<evidence type="ECO:0000256" key="4">
    <source>
        <dbReference type="SAM" id="MobiDB-lite"/>
    </source>
</evidence>
<feature type="domain" description="SHSP" evidence="5">
    <location>
        <begin position="42"/>
        <end position="154"/>
    </location>
</feature>
<proteinExistence type="inferred from homology"/>
<name>A0ABN9MIS4_9NEOB</name>
<organism evidence="6 7">
    <name type="scientific">Ranitomeya imitator</name>
    <name type="common">mimic poison frog</name>
    <dbReference type="NCBI Taxonomy" id="111125"/>
    <lineage>
        <taxon>Eukaryota</taxon>
        <taxon>Metazoa</taxon>
        <taxon>Chordata</taxon>
        <taxon>Craniata</taxon>
        <taxon>Vertebrata</taxon>
        <taxon>Euteleostomi</taxon>
        <taxon>Amphibia</taxon>
        <taxon>Batrachia</taxon>
        <taxon>Anura</taxon>
        <taxon>Neobatrachia</taxon>
        <taxon>Hyloidea</taxon>
        <taxon>Dendrobatidae</taxon>
        <taxon>Dendrobatinae</taxon>
        <taxon>Ranitomeya</taxon>
    </lineage>
</organism>
<feature type="compositionally biased region" description="Polar residues" evidence="4">
    <location>
        <begin position="39"/>
        <end position="54"/>
    </location>
</feature>
<keyword evidence="1" id="KW-0346">Stress response</keyword>
<comment type="caution">
    <text evidence="6">The sequence shown here is derived from an EMBL/GenBank/DDBJ whole genome shotgun (WGS) entry which is preliminary data.</text>
</comment>
<dbReference type="InterPro" id="IPR008978">
    <property type="entry name" value="HSP20-like_chaperone"/>
</dbReference>
<reference evidence="6" key="1">
    <citation type="submission" date="2023-07" db="EMBL/GenBank/DDBJ databases">
        <authorList>
            <person name="Stuckert A."/>
        </authorList>
    </citation>
    <scope>NUCLEOTIDE SEQUENCE</scope>
</reference>
<dbReference type="Gene3D" id="2.60.40.790">
    <property type="match status" value="1"/>
</dbReference>
<dbReference type="SUPFAM" id="SSF49764">
    <property type="entry name" value="HSP20-like chaperones"/>
    <property type="match status" value="1"/>
</dbReference>
<dbReference type="EMBL" id="CAUEEQ010076176">
    <property type="protein sequence ID" value="CAJ0966675.1"/>
    <property type="molecule type" value="Genomic_DNA"/>
</dbReference>
<dbReference type="Proteomes" id="UP001176940">
    <property type="component" value="Unassembled WGS sequence"/>
</dbReference>
<dbReference type="CDD" id="cd06481">
    <property type="entry name" value="ACD_HspB9_like"/>
    <property type="match status" value="1"/>
</dbReference>
<sequence length="179" mass="20052">MFGLLDDDMTRNDMERRMQRVHQVYQLLAQGMGRRTDLSRSSAATDKNTSTTGNEGKENFELSLDVSGFSPEELTVRTEGRRLIVSGKYDKKKETENGDYFNEYKEWKRKAELPQDVSPQDIVCSLSKDDQLHFLAPRLALPAAEKRSIPITQSPGDGQLSPPEIQSSNPEGEKGLGSS</sequence>
<dbReference type="InterPro" id="IPR002068">
    <property type="entry name" value="A-crystallin/Hsp20_dom"/>
</dbReference>
<evidence type="ECO:0000313" key="6">
    <source>
        <dbReference type="EMBL" id="CAJ0966675.1"/>
    </source>
</evidence>
<feature type="region of interest" description="Disordered" evidence="4">
    <location>
        <begin position="32"/>
        <end position="57"/>
    </location>
</feature>
<feature type="region of interest" description="Disordered" evidence="4">
    <location>
        <begin position="143"/>
        <end position="179"/>
    </location>
</feature>
<evidence type="ECO:0000313" key="7">
    <source>
        <dbReference type="Proteomes" id="UP001176940"/>
    </source>
</evidence>
<dbReference type="PROSITE" id="PS01031">
    <property type="entry name" value="SHSP"/>
    <property type="match status" value="1"/>
</dbReference>
<dbReference type="PANTHER" id="PTHR45640:SF2">
    <property type="entry name" value="HEAT SHOCK PROTEIN BETA-11-RELATED"/>
    <property type="match status" value="1"/>
</dbReference>
<evidence type="ECO:0000256" key="1">
    <source>
        <dbReference type="ARBA" id="ARBA00023016"/>
    </source>
</evidence>
<dbReference type="InterPro" id="IPR001436">
    <property type="entry name" value="Alpha-crystallin/sHSP_animal"/>
</dbReference>
<accession>A0ABN9MIS4</accession>